<protein>
    <submittedName>
        <fullName evidence="2">Uncharacterized protein</fullName>
    </submittedName>
</protein>
<dbReference type="Proteomes" id="UP000663852">
    <property type="component" value="Unassembled WGS sequence"/>
</dbReference>
<sequence>MQPFVLAAFCPCNVLSMRQFFATICPQHSVRDQLSATICPATFCRATFCPCNVLSATICSRHFVMRHSVLAPSKFDLRYEDPFRIIKQKSPKTFIVQHIKKPTLQRQVTTDVLLPIFQRIY</sequence>
<dbReference type="EMBL" id="CAJNOJ010000613">
    <property type="protein sequence ID" value="CAF1496996.1"/>
    <property type="molecule type" value="Genomic_DNA"/>
</dbReference>
<evidence type="ECO:0000313" key="3">
    <source>
        <dbReference type="Proteomes" id="UP000663828"/>
    </source>
</evidence>
<evidence type="ECO:0000313" key="2">
    <source>
        <dbReference type="EMBL" id="CAF1597706.1"/>
    </source>
</evidence>
<organism evidence="2 3">
    <name type="scientific">Adineta ricciae</name>
    <name type="common">Rotifer</name>
    <dbReference type="NCBI Taxonomy" id="249248"/>
    <lineage>
        <taxon>Eukaryota</taxon>
        <taxon>Metazoa</taxon>
        <taxon>Spiralia</taxon>
        <taxon>Gnathifera</taxon>
        <taxon>Rotifera</taxon>
        <taxon>Eurotatoria</taxon>
        <taxon>Bdelloidea</taxon>
        <taxon>Adinetida</taxon>
        <taxon>Adinetidae</taxon>
        <taxon>Adineta</taxon>
    </lineage>
</organism>
<accession>A0A816AG93</accession>
<name>A0A816AG93_ADIRI</name>
<dbReference type="Proteomes" id="UP000663828">
    <property type="component" value="Unassembled WGS sequence"/>
</dbReference>
<dbReference type="AlphaFoldDB" id="A0A816AG93"/>
<keyword evidence="3" id="KW-1185">Reference proteome</keyword>
<reference evidence="2" key="1">
    <citation type="submission" date="2021-02" db="EMBL/GenBank/DDBJ databases">
        <authorList>
            <person name="Nowell W R."/>
        </authorList>
    </citation>
    <scope>NUCLEOTIDE SEQUENCE</scope>
</reference>
<dbReference type="EMBL" id="CAJNOR010006535">
    <property type="protein sequence ID" value="CAF1597706.1"/>
    <property type="molecule type" value="Genomic_DNA"/>
</dbReference>
<evidence type="ECO:0000313" key="1">
    <source>
        <dbReference type="EMBL" id="CAF1496996.1"/>
    </source>
</evidence>
<comment type="caution">
    <text evidence="2">The sequence shown here is derived from an EMBL/GenBank/DDBJ whole genome shotgun (WGS) entry which is preliminary data.</text>
</comment>
<gene>
    <name evidence="1" type="ORF">EDS130_LOCUS42381</name>
    <name evidence="2" type="ORF">XAT740_LOCUS47312</name>
</gene>
<proteinExistence type="predicted"/>